<sequence>MPARYPSVQQMIVNVIKRFKFEDLESSVMPIFPELSWTDVRSKLVKNHKNFTSVNVAQIIKIVITEAKLQKKILRDRLSILQLIDISWHSNKKVWYGYTLIGPTKVTNYIINREVQNIMQDHFDSLDMKINVKINAHNGIIYVSLTESKTKKGKIQYTIPIFFALFVGQKYFFSTKKQISSEILEGIVKSLGYTDSRRFKLMGRDLKSLSELCWKKKEGTINSENINKILIFKDGSPDKKETGIDFTQQKQRKKYAEACFGDNPPILEVLVVNGHSIPLSHKDILAKLPNENIGATWEFRSHNIVACLTKLIERRILITPVPYYISNLLTLGKNELILKND</sequence>
<keyword evidence="2" id="KW-1185">Reference proteome</keyword>
<gene>
    <name evidence="1" type="primary">102654925</name>
    <name evidence="3" type="synonym">LOC102654925</name>
</gene>
<accession>A0A7M7LRC7</accession>
<dbReference type="GO" id="GO:0005654">
    <property type="term" value="C:nucleoplasm"/>
    <property type="evidence" value="ECO:0007669"/>
    <property type="project" value="TreeGrafter"/>
</dbReference>
<accession>A0A8B6Z1Z2</accession>
<name>A0A7M7LRC7_APIME</name>
<dbReference type="OrthoDB" id="8184399at2759"/>
<dbReference type="PANTHER" id="PTHR46790:SF1">
    <property type="entry name" value="CENTROMERE PROTEIN N"/>
    <property type="match status" value="1"/>
</dbReference>
<reference evidence="1" key="1">
    <citation type="submission" date="2021-01" db="UniProtKB">
        <authorList>
            <consortium name="EnsemblMetazoa"/>
        </authorList>
    </citation>
    <scope>IDENTIFICATION</scope>
    <source>
        <strain evidence="1">DH4</strain>
    </source>
</reference>
<dbReference type="OMA" id="LIDISWH"/>
<dbReference type="GeneID" id="102654925"/>
<proteinExistence type="predicted"/>
<dbReference type="PANTHER" id="PTHR46790">
    <property type="entry name" value="CENTROMERE PROTEIN N"/>
    <property type="match status" value="1"/>
</dbReference>
<dbReference type="KEGG" id="ame:102654925"/>
<dbReference type="Proteomes" id="UP000005203">
    <property type="component" value="Linkage group LG15"/>
</dbReference>
<reference evidence="3" key="2">
    <citation type="submission" date="2025-04" db="UniProtKB">
        <authorList>
            <consortium name="RefSeq"/>
        </authorList>
    </citation>
    <scope>IDENTIFICATION</scope>
    <source>
        <strain evidence="3">DH4</strain>
        <tissue evidence="3">Whole body</tissue>
    </source>
</reference>
<evidence type="ECO:0000313" key="2">
    <source>
        <dbReference type="Proteomes" id="UP000005203"/>
    </source>
</evidence>
<protein>
    <submittedName>
        <fullName evidence="3">Uncharacterized protein LOC102654925</fullName>
    </submittedName>
</protein>
<evidence type="ECO:0000313" key="3">
    <source>
        <dbReference type="RefSeq" id="XP_006563575.2"/>
    </source>
</evidence>
<organism evidence="1">
    <name type="scientific">Apis mellifera</name>
    <name type="common">Honeybee</name>
    <dbReference type="NCBI Taxonomy" id="7460"/>
    <lineage>
        <taxon>Eukaryota</taxon>
        <taxon>Metazoa</taxon>
        <taxon>Ecdysozoa</taxon>
        <taxon>Arthropoda</taxon>
        <taxon>Hexapoda</taxon>
        <taxon>Insecta</taxon>
        <taxon>Pterygota</taxon>
        <taxon>Neoptera</taxon>
        <taxon>Endopterygota</taxon>
        <taxon>Hymenoptera</taxon>
        <taxon>Apocrita</taxon>
        <taxon>Aculeata</taxon>
        <taxon>Apoidea</taxon>
        <taxon>Anthophila</taxon>
        <taxon>Apidae</taxon>
        <taxon>Apis</taxon>
    </lineage>
</organism>
<dbReference type="InterPro" id="IPR052011">
    <property type="entry name" value="CENP-NAC/CAD_complex"/>
</dbReference>
<evidence type="ECO:0000313" key="1">
    <source>
        <dbReference type="EnsemblMetazoa" id="XP_006563575"/>
    </source>
</evidence>
<dbReference type="EnsemblMetazoa" id="XM_006563512">
    <property type="protein sequence ID" value="XP_006563575"/>
    <property type="gene ID" value="LOC102654925"/>
</dbReference>
<dbReference type="AlphaFoldDB" id="A0A7M7LRC7"/>
<dbReference type="RefSeq" id="XP_006563575.2">
    <property type="nucleotide sequence ID" value="XM_006563512.3"/>
</dbReference>